<feature type="transmembrane region" description="Helical" evidence="1">
    <location>
        <begin position="216"/>
        <end position="237"/>
    </location>
</feature>
<gene>
    <name evidence="2" type="ORF">PZE19_28945</name>
</gene>
<evidence type="ECO:0008006" key="4">
    <source>
        <dbReference type="Google" id="ProtNLM"/>
    </source>
</evidence>
<keyword evidence="1" id="KW-0472">Membrane</keyword>
<dbReference type="EMBL" id="JARRAG010000002">
    <property type="protein sequence ID" value="MDG3007810.1"/>
    <property type="molecule type" value="Genomic_DNA"/>
</dbReference>
<keyword evidence="1" id="KW-1133">Transmembrane helix</keyword>
<evidence type="ECO:0000256" key="1">
    <source>
        <dbReference type="SAM" id="Phobius"/>
    </source>
</evidence>
<organism evidence="2 3">
    <name type="scientific">Paludisphaera mucosa</name>
    <dbReference type="NCBI Taxonomy" id="3030827"/>
    <lineage>
        <taxon>Bacteria</taxon>
        <taxon>Pseudomonadati</taxon>
        <taxon>Planctomycetota</taxon>
        <taxon>Planctomycetia</taxon>
        <taxon>Isosphaerales</taxon>
        <taxon>Isosphaeraceae</taxon>
        <taxon>Paludisphaera</taxon>
    </lineage>
</organism>
<comment type="caution">
    <text evidence="2">The sequence shown here is derived from an EMBL/GenBank/DDBJ whole genome shotgun (WGS) entry which is preliminary data.</text>
</comment>
<feature type="transmembrane region" description="Helical" evidence="1">
    <location>
        <begin position="31"/>
        <end position="51"/>
    </location>
</feature>
<dbReference type="Proteomes" id="UP001216907">
    <property type="component" value="Unassembled WGS sequence"/>
</dbReference>
<keyword evidence="1" id="KW-0812">Transmembrane</keyword>
<reference evidence="2 3" key="1">
    <citation type="submission" date="2023-03" db="EMBL/GenBank/DDBJ databases">
        <title>Paludisphaera mucosa sp. nov. a novel planctomycete from northern fen.</title>
        <authorList>
            <person name="Ivanova A."/>
        </authorList>
    </citation>
    <scope>NUCLEOTIDE SEQUENCE [LARGE SCALE GENOMIC DNA]</scope>
    <source>
        <strain evidence="2 3">Pla2</strain>
    </source>
</reference>
<sequence length="257" mass="27541">MATTGGVPEPETMVIGPFPGFWGAFVPSWRALGLAFAPTALIAVVDGLGLLDRAFPAPGGSGVPPWKGPAYLSSLLPIAGLLVWMARTVSWGSGTWRIEAAGVGHTPPKGEPIFLGWEDVEQVRLRGPAIVLRGRGGRIAIPAMIEHPRRRELHARVEARLAPHFDLAPRPRFRLPRSFGDALRMLARALAGATLVLAGFFVLSLMQDFGAPRGGWIGRTVVMTWILAGLAIIPAASRESDAAWISRRPEPPRPPIG</sequence>
<evidence type="ECO:0000313" key="2">
    <source>
        <dbReference type="EMBL" id="MDG3007810.1"/>
    </source>
</evidence>
<protein>
    <recommendedName>
        <fullName evidence="4">Bacterial Pleckstrin homology domain-containing protein</fullName>
    </recommendedName>
</protein>
<dbReference type="RefSeq" id="WP_277864082.1">
    <property type="nucleotide sequence ID" value="NZ_JARRAG010000002.1"/>
</dbReference>
<keyword evidence="3" id="KW-1185">Reference proteome</keyword>
<accession>A0ABT6FK99</accession>
<feature type="transmembrane region" description="Helical" evidence="1">
    <location>
        <begin position="185"/>
        <end position="204"/>
    </location>
</feature>
<name>A0ABT6FK99_9BACT</name>
<evidence type="ECO:0000313" key="3">
    <source>
        <dbReference type="Proteomes" id="UP001216907"/>
    </source>
</evidence>
<proteinExistence type="predicted"/>